<evidence type="ECO:0000313" key="3">
    <source>
        <dbReference type="Proteomes" id="UP001596074"/>
    </source>
</evidence>
<organism evidence="2 3">
    <name type="scientific">Actinomadura rugatobispora</name>
    <dbReference type="NCBI Taxonomy" id="1994"/>
    <lineage>
        <taxon>Bacteria</taxon>
        <taxon>Bacillati</taxon>
        <taxon>Actinomycetota</taxon>
        <taxon>Actinomycetes</taxon>
        <taxon>Streptosporangiales</taxon>
        <taxon>Thermomonosporaceae</taxon>
        <taxon>Actinomadura</taxon>
    </lineage>
</organism>
<evidence type="ECO:0008006" key="4">
    <source>
        <dbReference type="Google" id="ProtNLM"/>
    </source>
</evidence>
<name>A0ABW0ZQ82_9ACTN</name>
<proteinExistence type="predicted"/>
<gene>
    <name evidence="2" type="ORF">ACFPZN_03505</name>
</gene>
<feature type="transmembrane region" description="Helical" evidence="1">
    <location>
        <begin position="93"/>
        <end position="113"/>
    </location>
</feature>
<evidence type="ECO:0000313" key="2">
    <source>
        <dbReference type="EMBL" id="MFC5744678.1"/>
    </source>
</evidence>
<keyword evidence="1" id="KW-0472">Membrane</keyword>
<keyword evidence="1" id="KW-1133">Transmembrane helix</keyword>
<evidence type="ECO:0000256" key="1">
    <source>
        <dbReference type="SAM" id="Phobius"/>
    </source>
</evidence>
<feature type="transmembrane region" description="Helical" evidence="1">
    <location>
        <begin position="34"/>
        <end position="55"/>
    </location>
</feature>
<comment type="caution">
    <text evidence="2">The sequence shown here is derived from an EMBL/GenBank/DDBJ whole genome shotgun (WGS) entry which is preliminary data.</text>
</comment>
<accession>A0ABW0ZQ82</accession>
<keyword evidence="3" id="KW-1185">Reference proteome</keyword>
<feature type="transmembrane region" description="Helical" evidence="1">
    <location>
        <begin position="67"/>
        <end position="87"/>
    </location>
</feature>
<dbReference type="EMBL" id="JBHSON010000004">
    <property type="protein sequence ID" value="MFC5744678.1"/>
    <property type="molecule type" value="Genomic_DNA"/>
</dbReference>
<sequence>MVALLGLHTAVLALGTSGLFMDASSKHEHGQDGAGPLIMLGVMCVGLTAALGLSAVQVMRGVPWGRYLALVLESLFLFGALIQFTVLLTAPDLIGGVVTVVTLAVIGAVIWLLSGTSREWFETGSVQPR</sequence>
<reference evidence="3" key="1">
    <citation type="journal article" date="2019" name="Int. J. Syst. Evol. Microbiol.">
        <title>The Global Catalogue of Microorganisms (GCM) 10K type strain sequencing project: providing services to taxonomists for standard genome sequencing and annotation.</title>
        <authorList>
            <consortium name="The Broad Institute Genomics Platform"/>
            <consortium name="The Broad Institute Genome Sequencing Center for Infectious Disease"/>
            <person name="Wu L."/>
            <person name="Ma J."/>
        </authorList>
    </citation>
    <scope>NUCLEOTIDE SEQUENCE [LARGE SCALE GENOMIC DNA]</scope>
    <source>
        <strain evidence="3">KCTC 42087</strain>
    </source>
</reference>
<dbReference type="RefSeq" id="WP_378280054.1">
    <property type="nucleotide sequence ID" value="NZ_JBHSON010000004.1"/>
</dbReference>
<protein>
    <recommendedName>
        <fullName evidence="4">DUF4383 domain-containing protein</fullName>
    </recommendedName>
</protein>
<keyword evidence="1" id="KW-0812">Transmembrane</keyword>
<dbReference type="Proteomes" id="UP001596074">
    <property type="component" value="Unassembled WGS sequence"/>
</dbReference>